<protein>
    <submittedName>
        <fullName evidence="1">Uncharacterized protein</fullName>
    </submittedName>
</protein>
<dbReference type="GeneID" id="93648259"/>
<dbReference type="OrthoDB" id="2190171at2759"/>
<gene>
    <name evidence="1" type="ORF">NEDG_01909</name>
</gene>
<keyword evidence="2" id="KW-1185">Reference proteome</keyword>
<dbReference type="EMBL" id="LTDL01000022">
    <property type="protein sequence ID" value="OAG31135.1"/>
    <property type="molecule type" value="Genomic_DNA"/>
</dbReference>
<name>A0A177EGP1_9MICR</name>
<proteinExistence type="predicted"/>
<dbReference type="Proteomes" id="UP000185944">
    <property type="component" value="Unassembled WGS sequence"/>
</dbReference>
<evidence type="ECO:0000313" key="2">
    <source>
        <dbReference type="Proteomes" id="UP000185944"/>
    </source>
</evidence>
<sequence>MILRKLKNIKTRMFKPKKLKEMPPVAQDPKVLAGIADYANTNVDSSSLAGVKFLKQRLNASQKQYFDSADHFIRLHEMQAQLSQDVPQLSDPAPAQEITTAAQEMASVAEEMATVTGDAGEVANAPLETAFSEIVEEMKPKESV</sequence>
<reference evidence="1 2" key="1">
    <citation type="submission" date="2016-02" db="EMBL/GenBank/DDBJ databases">
        <title>Discovery of a natural microsporidian pathogen with a broad tissue tropism in Caenorhabditis elegans.</title>
        <authorList>
            <person name="Luallen R.J."/>
            <person name="Reinke A.W."/>
            <person name="Tong L."/>
            <person name="Botts M.R."/>
            <person name="Felix M.-A."/>
            <person name="Troemel E.R."/>
        </authorList>
    </citation>
    <scope>NUCLEOTIDE SEQUENCE [LARGE SCALE GENOMIC DNA]</scope>
    <source>
        <strain evidence="1 2">JUm2807</strain>
    </source>
</reference>
<organism evidence="1 2">
    <name type="scientific">Nematocida displodere</name>
    <dbReference type="NCBI Taxonomy" id="1805483"/>
    <lineage>
        <taxon>Eukaryota</taxon>
        <taxon>Fungi</taxon>
        <taxon>Fungi incertae sedis</taxon>
        <taxon>Microsporidia</taxon>
        <taxon>Nematocida</taxon>
    </lineage>
</organism>
<dbReference type="RefSeq" id="XP_067544859.1">
    <property type="nucleotide sequence ID" value="XM_067689327.1"/>
</dbReference>
<evidence type="ECO:0000313" key="1">
    <source>
        <dbReference type="EMBL" id="OAG31135.1"/>
    </source>
</evidence>
<dbReference type="AlphaFoldDB" id="A0A177EGP1"/>
<accession>A0A177EGP1</accession>
<dbReference type="VEuPathDB" id="MicrosporidiaDB:NEDG_01909"/>
<comment type="caution">
    <text evidence="1">The sequence shown here is derived from an EMBL/GenBank/DDBJ whole genome shotgun (WGS) entry which is preliminary data.</text>
</comment>